<proteinExistence type="predicted"/>
<dbReference type="AlphaFoldDB" id="A0A9W9TGD2"/>
<organism evidence="1 2">
    <name type="scientific">Penicillium chermesinum</name>
    <dbReference type="NCBI Taxonomy" id="63820"/>
    <lineage>
        <taxon>Eukaryota</taxon>
        <taxon>Fungi</taxon>
        <taxon>Dikarya</taxon>
        <taxon>Ascomycota</taxon>
        <taxon>Pezizomycotina</taxon>
        <taxon>Eurotiomycetes</taxon>
        <taxon>Eurotiomycetidae</taxon>
        <taxon>Eurotiales</taxon>
        <taxon>Aspergillaceae</taxon>
        <taxon>Penicillium</taxon>
    </lineage>
</organism>
<keyword evidence="2" id="KW-1185">Reference proteome</keyword>
<evidence type="ECO:0000313" key="1">
    <source>
        <dbReference type="EMBL" id="KAJ5220490.1"/>
    </source>
</evidence>
<accession>A0A9W9TGD2</accession>
<comment type="caution">
    <text evidence="1">The sequence shown here is derived from an EMBL/GenBank/DDBJ whole genome shotgun (WGS) entry which is preliminary data.</text>
</comment>
<dbReference type="EMBL" id="JAPQKS010000007">
    <property type="protein sequence ID" value="KAJ5220490.1"/>
    <property type="molecule type" value="Genomic_DNA"/>
</dbReference>
<dbReference type="Proteomes" id="UP001150941">
    <property type="component" value="Unassembled WGS sequence"/>
</dbReference>
<reference evidence="1" key="2">
    <citation type="journal article" date="2023" name="IMA Fungus">
        <title>Comparative genomic study of the Penicillium genus elucidates a diverse pangenome and 15 lateral gene transfer events.</title>
        <authorList>
            <person name="Petersen C."/>
            <person name="Sorensen T."/>
            <person name="Nielsen M.R."/>
            <person name="Sondergaard T.E."/>
            <person name="Sorensen J.L."/>
            <person name="Fitzpatrick D.A."/>
            <person name="Frisvad J.C."/>
            <person name="Nielsen K.L."/>
        </authorList>
    </citation>
    <scope>NUCLEOTIDE SEQUENCE</scope>
    <source>
        <strain evidence="1">IBT 19713</strain>
    </source>
</reference>
<protein>
    <submittedName>
        <fullName evidence="1">Uncharacterized protein</fullName>
    </submittedName>
</protein>
<name>A0A9W9TGD2_9EURO</name>
<reference evidence="1" key="1">
    <citation type="submission" date="2022-11" db="EMBL/GenBank/DDBJ databases">
        <authorList>
            <person name="Petersen C."/>
        </authorList>
    </citation>
    <scope>NUCLEOTIDE SEQUENCE</scope>
    <source>
        <strain evidence="1">IBT 19713</strain>
    </source>
</reference>
<dbReference type="GeneID" id="83206293"/>
<dbReference type="RefSeq" id="XP_058327320.1">
    <property type="nucleotide sequence ID" value="XM_058478990.1"/>
</dbReference>
<sequence>MRSNDWPGERWLGMCWNAIDRSFDKAGLGAGQIFGGWPGYSGISRGRANAAVETWSYAFSDSLRDGNLLPAS</sequence>
<evidence type="ECO:0000313" key="2">
    <source>
        <dbReference type="Proteomes" id="UP001150941"/>
    </source>
</evidence>
<gene>
    <name evidence="1" type="ORF">N7468_009694</name>
</gene>